<evidence type="ECO:0000256" key="6">
    <source>
        <dbReference type="SAM" id="SignalP"/>
    </source>
</evidence>
<dbReference type="OrthoDB" id="5694214at2"/>
<keyword evidence="3 6" id="KW-0732">Signal</keyword>
<feature type="domain" description="SusD-like N-terminal" evidence="8">
    <location>
        <begin position="73"/>
        <end position="221"/>
    </location>
</feature>
<evidence type="ECO:0000313" key="9">
    <source>
        <dbReference type="EMBL" id="EAQ50142.1"/>
    </source>
</evidence>
<feature type="chain" id="PRO_5002662448" evidence="6">
    <location>
        <begin position="22"/>
        <end position="454"/>
    </location>
</feature>
<sequence>MKIRNILYSAVCFSLFAVGCADDFVETTPTTNLPGESIITDVSSAESALIGMYGALQLGRNYGGYDTFVTGLYADEISHTGSFPSLAEIGGNDPALNNTDVTTYWNNHYSAIYDANLIINSVVNPDFGISQESQERIGGQALAARALLYYKLVKTFGGVPLVTDAFTTSSDIDNNPVPRSSVAEVYSQIMSDVSAAVNQIPDGLGIYFFNKNAARVLKAKIEMEMGNYSQAESTLAPVLSAGYSLESDYAALFGNPASGSGLVASSSETIFAIDFNETDGSNHAFFYLDAGRGEVGPSALLTAEFEDGDTRANLITSANDIGKYGDPGNGSDDAYVFRYADVLLMKAELAARRNDPAASSFINQVRQRAGEDLPAVTLTSANVVEAIAHERFVEFYAESSDRYFTITRLGIADEVVQSKPSSVFIAERNNLFPIPQQEIERNSAIGVEDQNPGY</sequence>
<evidence type="ECO:0000256" key="2">
    <source>
        <dbReference type="ARBA" id="ARBA00006275"/>
    </source>
</evidence>
<evidence type="ECO:0000259" key="8">
    <source>
        <dbReference type="Pfam" id="PF14322"/>
    </source>
</evidence>
<evidence type="ECO:0000256" key="3">
    <source>
        <dbReference type="ARBA" id="ARBA00022729"/>
    </source>
</evidence>
<feature type="domain" description="RagB/SusD" evidence="7">
    <location>
        <begin position="326"/>
        <end position="454"/>
    </location>
</feature>
<evidence type="ECO:0000256" key="1">
    <source>
        <dbReference type="ARBA" id="ARBA00004442"/>
    </source>
</evidence>
<comment type="similarity">
    <text evidence="2">Belongs to the SusD family.</text>
</comment>
<proteinExistence type="inferred from homology"/>
<dbReference type="PROSITE" id="PS51257">
    <property type="entry name" value="PROKAR_LIPOPROTEIN"/>
    <property type="match status" value="1"/>
</dbReference>
<dbReference type="Gene3D" id="1.25.40.390">
    <property type="match status" value="1"/>
</dbReference>
<dbReference type="Proteomes" id="UP000001601">
    <property type="component" value="Unassembled WGS sequence"/>
</dbReference>
<accession>A3XJY1</accession>
<keyword evidence="10" id="KW-1185">Reference proteome</keyword>
<gene>
    <name evidence="9" type="ORF">MED217_03290</name>
</gene>
<dbReference type="HOGENOM" id="CLU_015553_1_1_10"/>
<dbReference type="SUPFAM" id="SSF48452">
    <property type="entry name" value="TPR-like"/>
    <property type="match status" value="1"/>
</dbReference>
<dbReference type="EMBL" id="AANC01000003">
    <property type="protein sequence ID" value="EAQ50142.1"/>
    <property type="molecule type" value="Genomic_DNA"/>
</dbReference>
<dbReference type="InterPro" id="IPR011990">
    <property type="entry name" value="TPR-like_helical_dom_sf"/>
</dbReference>
<dbReference type="Pfam" id="PF07980">
    <property type="entry name" value="SusD_RagB"/>
    <property type="match status" value="1"/>
</dbReference>
<evidence type="ECO:0000256" key="5">
    <source>
        <dbReference type="ARBA" id="ARBA00023237"/>
    </source>
</evidence>
<dbReference type="Pfam" id="PF14322">
    <property type="entry name" value="SusD-like_3"/>
    <property type="match status" value="1"/>
</dbReference>
<feature type="signal peptide" evidence="6">
    <location>
        <begin position="1"/>
        <end position="21"/>
    </location>
</feature>
<dbReference type="eggNOG" id="COG3193">
    <property type="taxonomic scope" value="Bacteria"/>
</dbReference>
<dbReference type="STRING" id="398720.MED217_03290"/>
<evidence type="ECO:0000256" key="4">
    <source>
        <dbReference type="ARBA" id="ARBA00023136"/>
    </source>
</evidence>
<comment type="subcellular location">
    <subcellularLocation>
        <location evidence="1">Cell outer membrane</location>
    </subcellularLocation>
</comment>
<keyword evidence="5" id="KW-0998">Cell outer membrane</keyword>
<reference evidence="9 10" key="1">
    <citation type="journal article" date="2007" name="Nature">
        <title>Light stimulates growth of proteorhodopsin-containing marine Flavobacteria.</title>
        <authorList>
            <person name="Gomez-Consarnau L."/>
            <person name="Gonzalez J.M."/>
            <person name="Coll-Llado M."/>
            <person name="Gourdon P."/>
            <person name="Pascher T."/>
            <person name="Neutze R."/>
            <person name="Pedros-Alio C."/>
            <person name="Pinhassi J."/>
        </authorList>
    </citation>
    <scope>NUCLEOTIDE SEQUENCE [LARGE SCALE GENOMIC DNA]</scope>
    <source>
        <strain evidence="9 10">MED217</strain>
    </source>
</reference>
<dbReference type="AlphaFoldDB" id="A3XJY1"/>
<dbReference type="InterPro" id="IPR033985">
    <property type="entry name" value="SusD-like_N"/>
</dbReference>
<evidence type="ECO:0000259" key="7">
    <source>
        <dbReference type="Pfam" id="PF07980"/>
    </source>
</evidence>
<dbReference type="RefSeq" id="WP_009779051.1">
    <property type="nucleotide sequence ID" value="NZ_CH672395.1"/>
</dbReference>
<evidence type="ECO:0000313" key="10">
    <source>
        <dbReference type="Proteomes" id="UP000001601"/>
    </source>
</evidence>
<organism evidence="9 10">
    <name type="scientific">Leeuwenhoekiella blandensis (strain CECT 7118 / CCUG 51940 / KCTC 22103 / MED217)</name>
    <name type="common">Flavobacterium sp. (strain MED217)</name>
    <dbReference type="NCBI Taxonomy" id="398720"/>
    <lineage>
        <taxon>Bacteria</taxon>
        <taxon>Pseudomonadati</taxon>
        <taxon>Bacteroidota</taxon>
        <taxon>Flavobacteriia</taxon>
        <taxon>Flavobacteriales</taxon>
        <taxon>Flavobacteriaceae</taxon>
        <taxon>Leeuwenhoekiella</taxon>
    </lineage>
</organism>
<keyword evidence="4" id="KW-0472">Membrane</keyword>
<comment type="caution">
    <text evidence="9">The sequence shown here is derived from an EMBL/GenBank/DDBJ whole genome shotgun (WGS) entry which is preliminary data.</text>
</comment>
<protein>
    <submittedName>
        <fullName evidence="9">Putative outer membrane protein, probably involved in nutrient binding</fullName>
    </submittedName>
</protein>
<dbReference type="GO" id="GO:0009279">
    <property type="term" value="C:cell outer membrane"/>
    <property type="evidence" value="ECO:0007669"/>
    <property type="project" value="UniProtKB-SubCell"/>
</dbReference>
<name>A3XJY1_LEEBM</name>
<dbReference type="CDD" id="cd08977">
    <property type="entry name" value="SusD"/>
    <property type="match status" value="1"/>
</dbReference>
<dbReference type="InterPro" id="IPR012944">
    <property type="entry name" value="SusD_RagB_dom"/>
</dbReference>